<evidence type="ECO:0000313" key="6">
    <source>
        <dbReference type="Proteomes" id="UP001314241"/>
    </source>
</evidence>
<dbReference type="RefSeq" id="WP_349641996.1">
    <property type="nucleotide sequence ID" value="NZ_CAWVOH010000002.1"/>
</dbReference>
<keyword evidence="2" id="KW-0238">DNA-binding</keyword>
<name>A0ABM9N5K4_9LACO</name>
<dbReference type="Proteomes" id="UP001314241">
    <property type="component" value="Unassembled WGS sequence"/>
</dbReference>
<reference evidence="5 6" key="1">
    <citation type="submission" date="2024-01" db="EMBL/GenBank/DDBJ databases">
        <authorList>
            <person name="Botero Cardona J."/>
        </authorList>
    </citation>
    <scope>NUCLEOTIDE SEQUENCE [LARGE SCALE GENOMIC DNA]</scope>
    <source>
        <strain evidence="5 6">LMG 33000</strain>
    </source>
</reference>
<accession>A0ABM9N5K4</accession>
<keyword evidence="3" id="KW-0804">Transcription</keyword>
<dbReference type="Gene3D" id="1.10.10.10">
    <property type="entry name" value="Winged helix-like DNA-binding domain superfamily/Winged helix DNA-binding domain"/>
    <property type="match status" value="1"/>
</dbReference>
<dbReference type="PRINTS" id="PR00598">
    <property type="entry name" value="HTHMARR"/>
</dbReference>
<dbReference type="Pfam" id="PF12802">
    <property type="entry name" value="MarR_2"/>
    <property type="match status" value="1"/>
</dbReference>
<evidence type="ECO:0000256" key="3">
    <source>
        <dbReference type="ARBA" id="ARBA00023163"/>
    </source>
</evidence>
<dbReference type="SMART" id="SM00347">
    <property type="entry name" value="HTH_MARR"/>
    <property type="match status" value="1"/>
</dbReference>
<sequence length="135" mass="15680">MTDIELFRLIGTISRTATREVNQAVKQYDLDNNLFLYLLRILEKPGLTQFELIQLVQVDKTTMSRALKKLLDRGYIRKETDPQNKNFKRLFPTEEAVAVRERVAGVEKEYVRGQLGNLSEEQKEVLGQILELIVK</sequence>
<proteinExistence type="predicted"/>
<dbReference type="PANTHER" id="PTHR42756">
    <property type="entry name" value="TRANSCRIPTIONAL REGULATOR, MARR"/>
    <property type="match status" value="1"/>
</dbReference>
<dbReference type="SUPFAM" id="SSF46785">
    <property type="entry name" value="Winged helix' DNA-binding domain"/>
    <property type="match status" value="1"/>
</dbReference>
<comment type="caution">
    <text evidence="5">The sequence shown here is derived from an EMBL/GenBank/DDBJ whole genome shotgun (WGS) entry which is preliminary data.</text>
</comment>
<organism evidence="5 6">
    <name type="scientific">Eupransor demetentiae</name>
    <dbReference type="NCBI Taxonomy" id="3109584"/>
    <lineage>
        <taxon>Bacteria</taxon>
        <taxon>Bacillati</taxon>
        <taxon>Bacillota</taxon>
        <taxon>Bacilli</taxon>
        <taxon>Lactobacillales</taxon>
        <taxon>Lactobacillaceae</taxon>
        <taxon>Eupransor</taxon>
    </lineage>
</organism>
<evidence type="ECO:0000313" key="5">
    <source>
        <dbReference type="EMBL" id="CAK8054448.1"/>
    </source>
</evidence>
<dbReference type="EMBL" id="CAWVOH010000002">
    <property type="protein sequence ID" value="CAK8054448.1"/>
    <property type="molecule type" value="Genomic_DNA"/>
</dbReference>
<dbReference type="InterPro" id="IPR000835">
    <property type="entry name" value="HTH_MarR-typ"/>
</dbReference>
<dbReference type="InterPro" id="IPR036388">
    <property type="entry name" value="WH-like_DNA-bd_sf"/>
</dbReference>
<dbReference type="PROSITE" id="PS50995">
    <property type="entry name" value="HTH_MARR_2"/>
    <property type="match status" value="1"/>
</dbReference>
<keyword evidence="1" id="KW-0805">Transcription regulation</keyword>
<dbReference type="PANTHER" id="PTHR42756:SF2">
    <property type="entry name" value="MARR FAMILY REGULATORY PROTEIN"/>
    <property type="match status" value="1"/>
</dbReference>
<gene>
    <name evidence="5" type="ORF">R54876_GBNLAHCA_01017</name>
</gene>
<evidence type="ECO:0000256" key="1">
    <source>
        <dbReference type="ARBA" id="ARBA00023015"/>
    </source>
</evidence>
<evidence type="ECO:0000256" key="2">
    <source>
        <dbReference type="ARBA" id="ARBA00023125"/>
    </source>
</evidence>
<protein>
    <submittedName>
        <fullName evidence="5">MarR family (MarR)</fullName>
    </submittedName>
</protein>
<evidence type="ECO:0000259" key="4">
    <source>
        <dbReference type="PROSITE" id="PS50995"/>
    </source>
</evidence>
<dbReference type="InterPro" id="IPR036390">
    <property type="entry name" value="WH_DNA-bd_sf"/>
</dbReference>
<feature type="domain" description="HTH marR-type" evidence="4">
    <location>
        <begin position="3"/>
        <end position="135"/>
    </location>
</feature>
<keyword evidence="6" id="KW-1185">Reference proteome</keyword>